<dbReference type="EMBL" id="CP006585">
    <property type="protein sequence ID" value="AGW15115.1"/>
    <property type="molecule type" value="Genomic_DNA"/>
</dbReference>
<dbReference type="HOGENOM" id="CLU_2648578_0_0_7"/>
<evidence type="ECO:0000313" key="1">
    <source>
        <dbReference type="EMBL" id="AGW15115.1"/>
    </source>
</evidence>
<dbReference type="AlphaFoldDB" id="T2GEW8"/>
<protein>
    <submittedName>
        <fullName evidence="1">Uncharacterized protein</fullName>
    </submittedName>
</protein>
<reference evidence="1 2" key="1">
    <citation type="journal article" date="2013" name="J. Bacteriol.">
        <title>Roles of HynAB and Ech, the only two hydrogenases found in the model sulfate reducer Desulfovibrio gigas.</title>
        <authorList>
            <person name="Morais-Silva F.O."/>
            <person name="Santos C.I."/>
            <person name="Rodrigues R."/>
            <person name="Pereira I.A."/>
            <person name="Rodrigues-Pousada C."/>
        </authorList>
    </citation>
    <scope>NUCLEOTIDE SEQUENCE [LARGE SCALE GENOMIC DNA]</scope>
    <source>
        <strain evidence="2">ATCC 19364 / DSM 1382 / NCIMB 9332 / VKM B-1759</strain>
    </source>
</reference>
<dbReference type="KEGG" id="dgg:DGI_3435"/>
<evidence type="ECO:0000313" key="2">
    <source>
        <dbReference type="Proteomes" id="UP000016587"/>
    </source>
</evidence>
<dbReference type="Proteomes" id="UP000016587">
    <property type="component" value="Chromosome"/>
</dbReference>
<dbReference type="STRING" id="1121448.DGI_3435"/>
<accession>T2GEW8</accession>
<gene>
    <name evidence="1" type="ORF">DGI_3435</name>
</gene>
<keyword evidence="2" id="KW-1185">Reference proteome</keyword>
<reference evidence="2" key="2">
    <citation type="submission" date="2013-07" db="EMBL/GenBank/DDBJ databases">
        <authorList>
            <person name="Morais-Silva F.O."/>
            <person name="Rezende A.M."/>
            <person name="Pimentel C."/>
            <person name="Resende D.M."/>
            <person name="Santos C.I."/>
            <person name="Clemente C."/>
            <person name="de Oliveira L.M."/>
            <person name="da Silva S.M."/>
            <person name="Costa D.A."/>
            <person name="Varela-Raposo A."/>
            <person name="Horacio E.C.A."/>
            <person name="Matos M."/>
            <person name="Flores O."/>
            <person name="Ruiz J.C."/>
            <person name="Rodrigues-Pousada C."/>
        </authorList>
    </citation>
    <scope>NUCLEOTIDE SEQUENCE [LARGE SCALE GENOMIC DNA]</scope>
    <source>
        <strain evidence="2">ATCC 19364 / DSM 1382 / NCIMB 9332 / VKM B-1759</strain>
    </source>
</reference>
<proteinExistence type="predicted"/>
<organism evidence="1 2">
    <name type="scientific">Megalodesulfovibrio gigas (strain ATCC 19364 / DSM 1382 / NCIMB 9332 / VKM B-1759)</name>
    <name type="common">Desulfovibrio gigas</name>
    <dbReference type="NCBI Taxonomy" id="1121448"/>
    <lineage>
        <taxon>Bacteria</taxon>
        <taxon>Pseudomonadati</taxon>
        <taxon>Thermodesulfobacteriota</taxon>
        <taxon>Desulfovibrionia</taxon>
        <taxon>Desulfovibrionales</taxon>
        <taxon>Desulfovibrionaceae</taxon>
        <taxon>Megalodesulfovibrio</taxon>
    </lineage>
</organism>
<sequence length="76" mass="8314">MQGKGEILSRGVERLTRLLHGFRFAGGFNGNASLGHAALKAGFAGVDIDTWRRNARCLPPRRLVLADKNLCVFFDG</sequence>
<name>T2GEW8_MEGG1</name>